<reference evidence="10 11" key="1">
    <citation type="submission" date="2012-04" db="EMBL/GenBank/DDBJ databases">
        <title>The Genome Sequence of Saprolegnia declina VS20.</title>
        <authorList>
            <consortium name="The Broad Institute Genome Sequencing Platform"/>
            <person name="Russ C."/>
            <person name="Nusbaum C."/>
            <person name="Tyler B."/>
            <person name="van West P."/>
            <person name="Dieguez-Uribeondo J."/>
            <person name="de Bruijn I."/>
            <person name="Tripathy S."/>
            <person name="Jiang R."/>
            <person name="Young S.K."/>
            <person name="Zeng Q."/>
            <person name="Gargeya S."/>
            <person name="Fitzgerald M."/>
            <person name="Haas B."/>
            <person name="Abouelleil A."/>
            <person name="Alvarado L."/>
            <person name="Arachchi H.M."/>
            <person name="Berlin A."/>
            <person name="Chapman S.B."/>
            <person name="Goldberg J."/>
            <person name="Griggs A."/>
            <person name="Gujja S."/>
            <person name="Hansen M."/>
            <person name="Howarth C."/>
            <person name="Imamovic A."/>
            <person name="Larimer J."/>
            <person name="McCowen C."/>
            <person name="Montmayeur A."/>
            <person name="Murphy C."/>
            <person name="Neiman D."/>
            <person name="Pearson M."/>
            <person name="Priest M."/>
            <person name="Roberts A."/>
            <person name="Saif S."/>
            <person name="Shea T."/>
            <person name="Sisk P."/>
            <person name="Sykes S."/>
            <person name="Wortman J."/>
            <person name="Nusbaum C."/>
            <person name="Birren B."/>
        </authorList>
    </citation>
    <scope>NUCLEOTIDE SEQUENCE [LARGE SCALE GENOMIC DNA]</scope>
    <source>
        <strain evidence="10 11">VS20</strain>
    </source>
</reference>
<feature type="active site" description="Proton donor" evidence="4">
    <location>
        <position position="533"/>
    </location>
</feature>
<feature type="region of interest" description="Disordered" evidence="8">
    <location>
        <begin position="1"/>
        <end position="41"/>
    </location>
</feature>
<evidence type="ECO:0000256" key="5">
    <source>
        <dbReference type="PIRSR" id="PIRSR623088-2"/>
    </source>
</evidence>
<dbReference type="InterPro" id="IPR023174">
    <property type="entry name" value="PDEase_CS"/>
</dbReference>
<dbReference type="InterPro" id="IPR003018">
    <property type="entry name" value="GAF"/>
</dbReference>
<dbReference type="Gene3D" id="1.10.1300.10">
    <property type="entry name" value="3'5'-cyclic nucleotide phosphodiesterase, catalytic domain"/>
    <property type="match status" value="1"/>
</dbReference>
<comment type="similarity">
    <text evidence="7">Belongs to the cyclic nucleotide phosphodiesterase family.</text>
</comment>
<dbReference type="VEuPathDB" id="FungiDB:SDRG_11670"/>
<dbReference type="Gene3D" id="3.30.450.40">
    <property type="match status" value="2"/>
</dbReference>
<dbReference type="InParanoid" id="T0QAR6"/>
<evidence type="ECO:0000256" key="7">
    <source>
        <dbReference type="RuleBase" id="RU363067"/>
    </source>
</evidence>
<dbReference type="SMART" id="SM00065">
    <property type="entry name" value="GAF"/>
    <property type="match status" value="1"/>
</dbReference>
<dbReference type="STRING" id="1156394.T0QAR6"/>
<dbReference type="CDD" id="cd00077">
    <property type="entry name" value="HDc"/>
    <property type="match status" value="1"/>
</dbReference>
<accession>T0QAR6</accession>
<protein>
    <recommendedName>
        <fullName evidence="7">Phosphodiesterase</fullName>
        <ecNumber evidence="7">3.1.4.-</ecNumber>
    </recommendedName>
</protein>
<evidence type="ECO:0000256" key="8">
    <source>
        <dbReference type="SAM" id="MobiDB-lite"/>
    </source>
</evidence>
<keyword evidence="3 7" id="KW-0378">Hydrolase</keyword>
<feature type="compositionally biased region" description="Low complexity" evidence="8">
    <location>
        <begin position="26"/>
        <end position="37"/>
    </location>
</feature>
<feature type="binding site" evidence="6">
    <location>
        <position position="573"/>
    </location>
    <ligand>
        <name>Zn(2+)</name>
        <dbReference type="ChEBI" id="CHEBI:29105"/>
        <label>1</label>
    </ligand>
</feature>
<dbReference type="SUPFAM" id="SSF109604">
    <property type="entry name" value="HD-domain/PDEase-like"/>
    <property type="match status" value="1"/>
</dbReference>
<dbReference type="GeneID" id="19952397"/>
<keyword evidence="2 6" id="KW-0479">Metal-binding</keyword>
<evidence type="ECO:0000256" key="4">
    <source>
        <dbReference type="PIRSR" id="PIRSR623088-1"/>
    </source>
</evidence>
<evidence type="ECO:0000256" key="2">
    <source>
        <dbReference type="ARBA" id="ARBA00022723"/>
    </source>
</evidence>
<evidence type="ECO:0000313" key="10">
    <source>
        <dbReference type="EMBL" id="EQC30615.1"/>
    </source>
</evidence>
<feature type="domain" description="PDEase" evidence="9">
    <location>
        <begin position="459"/>
        <end position="794"/>
    </location>
</feature>
<feature type="binding site" evidence="5">
    <location>
        <position position="751"/>
    </location>
    <ligand>
        <name>AMP</name>
        <dbReference type="ChEBI" id="CHEBI:456215"/>
    </ligand>
</feature>
<organism evidence="10 11">
    <name type="scientific">Saprolegnia diclina (strain VS20)</name>
    <dbReference type="NCBI Taxonomy" id="1156394"/>
    <lineage>
        <taxon>Eukaryota</taxon>
        <taxon>Sar</taxon>
        <taxon>Stramenopiles</taxon>
        <taxon>Oomycota</taxon>
        <taxon>Saprolegniomycetes</taxon>
        <taxon>Saprolegniales</taxon>
        <taxon>Saprolegniaceae</taxon>
        <taxon>Saprolegnia</taxon>
    </lineage>
</organism>
<dbReference type="EC" id="3.1.4.-" evidence="7"/>
<dbReference type="Pfam" id="PF01590">
    <property type="entry name" value="GAF"/>
    <property type="match status" value="1"/>
</dbReference>
<dbReference type="InterPro" id="IPR023088">
    <property type="entry name" value="PDEase"/>
</dbReference>
<evidence type="ECO:0000256" key="3">
    <source>
        <dbReference type="ARBA" id="ARBA00022801"/>
    </source>
</evidence>
<gene>
    <name evidence="10" type="ORF">SDRG_11670</name>
</gene>
<feature type="binding site" evidence="5">
    <location>
        <position position="700"/>
    </location>
    <ligand>
        <name>AMP</name>
        <dbReference type="ChEBI" id="CHEBI:456215"/>
    </ligand>
</feature>
<dbReference type="GO" id="GO:0007165">
    <property type="term" value="P:signal transduction"/>
    <property type="evidence" value="ECO:0007669"/>
    <property type="project" value="InterPro"/>
</dbReference>
<dbReference type="GO" id="GO:0004114">
    <property type="term" value="F:3',5'-cyclic-nucleotide phosphodiesterase activity"/>
    <property type="evidence" value="ECO:0007669"/>
    <property type="project" value="InterPro"/>
</dbReference>
<dbReference type="InterPro" id="IPR003607">
    <property type="entry name" value="HD/PDEase_dom"/>
</dbReference>
<evidence type="ECO:0000313" key="11">
    <source>
        <dbReference type="Proteomes" id="UP000030762"/>
    </source>
</evidence>
<dbReference type="PROSITE" id="PS00126">
    <property type="entry name" value="PDEASE_I_1"/>
    <property type="match status" value="1"/>
</dbReference>
<dbReference type="EMBL" id="JH767174">
    <property type="protein sequence ID" value="EQC30615.1"/>
    <property type="molecule type" value="Genomic_DNA"/>
</dbReference>
<dbReference type="eggNOG" id="KOG3689">
    <property type="taxonomic scope" value="Eukaryota"/>
</dbReference>
<feature type="binding site" evidence="6">
    <location>
        <position position="574"/>
    </location>
    <ligand>
        <name>Zn(2+)</name>
        <dbReference type="ChEBI" id="CHEBI:29105"/>
        <label>1</label>
    </ligand>
</feature>
<sequence>MEPFIAIPDAHGRPAEVDAHASGPPKTSSTSSMVKTTAMGKTTNQRCDRIAELEATVARYQMQEAKERRAFDLIQDVLEQDDLYMMMDVFFAFVEGLFSHDPAHRCAVFLLDAGSDSMAKIVPKLSAVEAVPTNCSLAAEVAASQTTFVGRSLPTSYNPAVDLTRAADSNTLLCFALLDSGGETFAVIEASSASPESLCAYDLGLLQRLGPILSNAMRKAIELHDIVLSQRTQAALLHIVSSSSNEETILKLVQRVIKGANHIVHCESVTLFLLDWPRNELWSLSSSFRRSNLRFSIDGCLLGAAALSSTILNVKHAPTDPRFDMSVDDRVGSTQTALYVPIGVHQMNDVQPIAVLECINKVGGHKTEFAEFTYEDECAFEAFASEVAVILRRRSQETEYLKLLADTKSESLWAERAQSQVNLLEAFTSKPCTLQSHLADRLSDSFFSADSLSPLPLETPPRPPSALFKTKSVDVPIVPRWSLNVFTTELETLLSYTQNMLLDPVMALPNLDPDIVQNFIQSVQDHYHPNPFHNFLHGFSVLHTSYCILKETQAVTVLTPPDRFGCLLASLCHDIDHPGHSNVFEVNSKSGLALLHNDDAVLERHHAATTFRLLQNDHVNILAGLTPDEYRYTRKVIVRAIIGTDMARHFEHIEALEKRWAPYARTTDPLLDDKRSALANFAKSGDDRIFLVQTIVHASDLGAQVFPTPIALKWSNMIAKEFAYQALMETAEGLPVTHLHVDDPLHMVESQHFFAARLVQPLWSCLVRFLPKLDHRLVNLHKNIAHYEQEIRRLKQLSPHSPRKRSRPNLAHNEGQAIPGTTRCTPAKFNSFRLCPGDLKSQLSFSSLISDFSSTSLDTNDDMNAIDDDDDDDDDE</sequence>
<keyword evidence="1" id="KW-0140">cGMP</keyword>
<evidence type="ECO:0000256" key="1">
    <source>
        <dbReference type="ARBA" id="ARBA00022535"/>
    </source>
</evidence>
<dbReference type="RefSeq" id="XP_008615941.1">
    <property type="nucleotide sequence ID" value="XM_008617719.1"/>
</dbReference>
<feature type="region of interest" description="Disordered" evidence="8">
    <location>
        <begin position="795"/>
        <end position="822"/>
    </location>
</feature>
<dbReference type="Proteomes" id="UP000030762">
    <property type="component" value="Unassembled WGS sequence"/>
</dbReference>
<feature type="region of interest" description="Disordered" evidence="8">
    <location>
        <begin position="853"/>
        <end position="876"/>
    </location>
</feature>
<dbReference type="OrthoDB" id="546632at2759"/>
<feature type="binding site" evidence="5">
    <location>
        <position position="574"/>
    </location>
    <ligand>
        <name>AMP</name>
        <dbReference type="ChEBI" id="CHEBI:456215"/>
    </ligand>
</feature>
<dbReference type="SUPFAM" id="SSF55781">
    <property type="entry name" value="GAF domain-like"/>
    <property type="match status" value="2"/>
</dbReference>
<name>T0QAR6_SAPDV</name>
<feature type="compositionally biased region" description="Basic and acidic residues" evidence="8">
    <location>
        <begin position="10"/>
        <end position="19"/>
    </location>
</feature>
<feature type="binding site" evidence="6">
    <location>
        <position position="537"/>
    </location>
    <ligand>
        <name>Zn(2+)</name>
        <dbReference type="ChEBI" id="CHEBI:29105"/>
        <label>1</label>
    </ligand>
</feature>
<dbReference type="PROSITE" id="PS51845">
    <property type="entry name" value="PDEASE_I_2"/>
    <property type="match status" value="1"/>
</dbReference>
<proteinExistence type="inferred from homology"/>
<dbReference type="Pfam" id="PF00233">
    <property type="entry name" value="PDEase_I"/>
    <property type="match status" value="1"/>
</dbReference>
<feature type="binding site" evidence="6">
    <location>
        <position position="574"/>
    </location>
    <ligand>
        <name>Zn(2+)</name>
        <dbReference type="ChEBI" id="CHEBI:29105"/>
        <label>2</label>
    </ligand>
</feature>
<evidence type="ECO:0000259" key="9">
    <source>
        <dbReference type="PROSITE" id="PS51845"/>
    </source>
</evidence>
<dbReference type="InterPro" id="IPR036971">
    <property type="entry name" value="PDEase_catalytic_dom_sf"/>
</dbReference>
<dbReference type="OMA" id="MANHFKF"/>
<evidence type="ECO:0000256" key="6">
    <source>
        <dbReference type="PIRSR" id="PIRSR623088-3"/>
    </source>
</evidence>
<keyword evidence="11" id="KW-1185">Reference proteome</keyword>
<dbReference type="InterPro" id="IPR029016">
    <property type="entry name" value="GAF-like_dom_sf"/>
</dbReference>
<dbReference type="GO" id="GO:0046872">
    <property type="term" value="F:metal ion binding"/>
    <property type="evidence" value="ECO:0007669"/>
    <property type="project" value="UniProtKB-KW"/>
</dbReference>
<dbReference type="PRINTS" id="PR00387">
    <property type="entry name" value="PDIESTERASE1"/>
</dbReference>
<feature type="binding site" evidence="5">
    <location>
        <begin position="533"/>
        <end position="537"/>
    </location>
    <ligand>
        <name>AMP</name>
        <dbReference type="ChEBI" id="CHEBI:456215"/>
    </ligand>
</feature>
<feature type="binding site" evidence="6">
    <location>
        <position position="700"/>
    </location>
    <ligand>
        <name>Zn(2+)</name>
        <dbReference type="ChEBI" id="CHEBI:29105"/>
        <label>1</label>
    </ligand>
</feature>
<feature type="compositionally biased region" description="Acidic residues" evidence="8">
    <location>
        <begin position="859"/>
        <end position="876"/>
    </location>
</feature>
<dbReference type="InterPro" id="IPR002073">
    <property type="entry name" value="PDEase_catalytic_dom"/>
</dbReference>
<dbReference type="PANTHER" id="PTHR11347">
    <property type="entry name" value="CYCLIC NUCLEOTIDE PHOSPHODIESTERASE"/>
    <property type="match status" value="1"/>
</dbReference>
<dbReference type="AlphaFoldDB" id="T0QAR6"/>
<comment type="cofactor">
    <cofactor evidence="7">
        <name>a divalent metal cation</name>
        <dbReference type="ChEBI" id="CHEBI:60240"/>
    </cofactor>
    <text evidence="7">Binds 2 divalent metal cations per subunit. Site 1 may preferentially bind zinc ions, while site 2 has a preference for magnesium and/or manganese ions.</text>
</comment>